<dbReference type="Pfam" id="PF08205">
    <property type="entry name" value="C2-set_2"/>
    <property type="match status" value="1"/>
</dbReference>
<dbReference type="InterPro" id="IPR007110">
    <property type="entry name" value="Ig-like_dom"/>
</dbReference>
<feature type="domain" description="Ig-like" evidence="2">
    <location>
        <begin position="50"/>
        <end position="178"/>
    </location>
</feature>
<keyword evidence="4" id="KW-1185">Reference proteome</keyword>
<dbReference type="AlphaFoldDB" id="A0A9P0AYE0"/>
<evidence type="ECO:0000313" key="4">
    <source>
        <dbReference type="Proteomes" id="UP001154078"/>
    </source>
</evidence>
<name>A0A9P0AYE0_BRAAE</name>
<dbReference type="SUPFAM" id="SSF48726">
    <property type="entry name" value="Immunoglobulin"/>
    <property type="match status" value="4"/>
</dbReference>
<sequence length="424" mass="48170">MGLLSAITNTFGVERDKPNYDIRGAHATLAKHWQEGVLGTRVFFRTMTEPATLSIDSVTEKDAGQYRCRIDYTKSPTRNFRSILSIIVPPRKPTIIDEKGKEVPSVAGPYEEGGKPEPAIKWWREGKLIESTQMDSGFPYVRSNQLVVRKLHRSDQHAAFTCQASNNNISQPVSATTSIEIHFRPLSAEILINHTPSHPLSADRKYEIPCQTFGSRPPAKITWQLDGKDLKSPHYNFTEHVNAPILKLSMGRGMNPNDIEEGDDVYFYCKIDAHPRPYKVIWKHNGHQYALVWPNLTKIQRGYIKFRRYGNPEVNRHQAGNYSCFASNAESDGESNTIELKVMYTPICRSEQKKIYGVARRETAKVLCEVESYPPPDTFEWSFNNSAETINVPDSRYMPGEHNFSSSLTYTPVTELDYGTVSLF</sequence>
<evidence type="ECO:0000256" key="1">
    <source>
        <dbReference type="ARBA" id="ARBA00023157"/>
    </source>
</evidence>
<dbReference type="OrthoDB" id="5843397at2759"/>
<dbReference type="PROSITE" id="PS50835">
    <property type="entry name" value="IG_LIKE"/>
    <property type="match status" value="2"/>
</dbReference>
<dbReference type="InterPro" id="IPR013783">
    <property type="entry name" value="Ig-like_fold"/>
</dbReference>
<feature type="domain" description="Ig-like" evidence="2">
    <location>
        <begin position="244"/>
        <end position="341"/>
    </location>
</feature>
<organism evidence="3 4">
    <name type="scientific">Brassicogethes aeneus</name>
    <name type="common">Rape pollen beetle</name>
    <name type="synonym">Meligethes aeneus</name>
    <dbReference type="NCBI Taxonomy" id="1431903"/>
    <lineage>
        <taxon>Eukaryota</taxon>
        <taxon>Metazoa</taxon>
        <taxon>Ecdysozoa</taxon>
        <taxon>Arthropoda</taxon>
        <taxon>Hexapoda</taxon>
        <taxon>Insecta</taxon>
        <taxon>Pterygota</taxon>
        <taxon>Neoptera</taxon>
        <taxon>Endopterygota</taxon>
        <taxon>Coleoptera</taxon>
        <taxon>Polyphaga</taxon>
        <taxon>Cucujiformia</taxon>
        <taxon>Nitidulidae</taxon>
        <taxon>Meligethinae</taxon>
        <taxon>Brassicogethes</taxon>
    </lineage>
</organism>
<dbReference type="PANTHER" id="PTHR23278">
    <property type="entry name" value="SIDESTEP PROTEIN"/>
    <property type="match status" value="1"/>
</dbReference>
<dbReference type="Gene3D" id="2.60.40.10">
    <property type="entry name" value="Immunoglobulins"/>
    <property type="match status" value="5"/>
</dbReference>
<dbReference type="PANTHER" id="PTHR23278:SF19">
    <property type="entry name" value="OBSCURIN"/>
    <property type="match status" value="1"/>
</dbReference>
<gene>
    <name evidence="3" type="ORF">MELIAE_LOCUS3050</name>
</gene>
<evidence type="ECO:0000259" key="2">
    <source>
        <dbReference type="PROSITE" id="PS50835"/>
    </source>
</evidence>
<dbReference type="CDD" id="cd00096">
    <property type="entry name" value="Ig"/>
    <property type="match status" value="1"/>
</dbReference>
<evidence type="ECO:0000313" key="3">
    <source>
        <dbReference type="EMBL" id="CAH0550167.1"/>
    </source>
</evidence>
<protein>
    <recommendedName>
        <fullName evidence="2">Ig-like domain-containing protein</fullName>
    </recommendedName>
</protein>
<dbReference type="InterPro" id="IPR036179">
    <property type="entry name" value="Ig-like_dom_sf"/>
</dbReference>
<dbReference type="Pfam" id="PF13927">
    <property type="entry name" value="Ig_3"/>
    <property type="match status" value="2"/>
</dbReference>
<dbReference type="Proteomes" id="UP001154078">
    <property type="component" value="Chromosome 2"/>
</dbReference>
<reference evidence="3" key="1">
    <citation type="submission" date="2021-12" db="EMBL/GenBank/DDBJ databases">
        <authorList>
            <person name="King R."/>
        </authorList>
    </citation>
    <scope>NUCLEOTIDE SEQUENCE</scope>
</reference>
<dbReference type="InterPro" id="IPR013162">
    <property type="entry name" value="CD80_C2-set"/>
</dbReference>
<proteinExistence type="predicted"/>
<dbReference type="EMBL" id="OV121133">
    <property type="protein sequence ID" value="CAH0550167.1"/>
    <property type="molecule type" value="Genomic_DNA"/>
</dbReference>
<keyword evidence="1" id="KW-1015">Disulfide bond</keyword>
<accession>A0A9P0AYE0</accession>